<protein>
    <recommendedName>
        <fullName evidence="6">Oligopeptidase F</fullName>
        <ecNumber evidence="6">3.4.24.-</ecNumber>
    </recommendedName>
</protein>
<dbReference type="EC" id="3.4.24.-" evidence="6"/>
<name>A0A9X2JMC2_9LACO</name>
<dbReference type="GO" id="GO:0046872">
    <property type="term" value="F:metal ion binding"/>
    <property type="evidence" value="ECO:0007669"/>
    <property type="project" value="UniProtKB-UniRule"/>
</dbReference>
<comment type="function">
    <text evidence="6">Has oligopeptidase activity and degrades a variety of small bioactive peptides.</text>
</comment>
<reference evidence="9 10" key="1">
    <citation type="journal article" date="2023" name="Int. J. Syst. Evol. Microbiol.">
        <title>Ligilactobacillus ubinensis sp. nov., a novel species isolated from the wild ferment of a durian fruit (Durio zibethinus).</title>
        <authorList>
            <person name="Heng Y.C."/>
            <person name="Menon N."/>
            <person name="Chen B."/>
            <person name="Loo B.Z.L."/>
            <person name="Wong G.W.J."/>
            <person name="Lim A.C.H."/>
            <person name="Silvaraju S."/>
            <person name="Kittelmann S."/>
        </authorList>
    </citation>
    <scope>NUCLEOTIDE SEQUENCE [LARGE SCALE GENOMIC DNA]</scope>
    <source>
        <strain evidence="9 10">WILCCON 0076</strain>
    </source>
</reference>
<proteinExistence type="inferred from homology"/>
<dbReference type="EMBL" id="JAIULA010000025">
    <property type="protein sequence ID" value="MCP0887759.1"/>
    <property type="molecule type" value="Genomic_DNA"/>
</dbReference>
<comment type="cofactor">
    <cofactor evidence="6">
        <name>Zn(2+)</name>
        <dbReference type="ChEBI" id="CHEBI:29105"/>
    </cofactor>
    <text evidence="6">Binds 1 zinc ion.</text>
</comment>
<evidence type="ECO:0000256" key="5">
    <source>
        <dbReference type="ARBA" id="ARBA00023049"/>
    </source>
</evidence>
<sequence length="600" mass="68584">MALPLRKDVPLEQTWNVNDLYPTKKAWSNDLRNTEILVTNFKTKYTNSLTTPKDFKVALEDYATIQKHLEWLEHFAFLQQSVDMTNPEANQLLRTFSNFAAQISAQLTFFKTVALEKTPTFLDEIATLSPQFKPVIREWKNAQKHQLAPEVETLLASLEPIFNQPENIYTQARAADFKFPDFQVAGKNYPLSFVTYENSYQFSPNHTVRRAAFKNFSNVLNNYKNTLAANYYAQVLREKKIATLRGYSSVIDYLLADQEVSRDLFDRQIDTIIAQLGPVMQKYVKLIQKQRHLSEMTFADLQIDLDPDFSPKIPLDQAPKYISDALQILGTNYQEMILQAFSKRWVDFPTNKGKESGGFETTPYGSHPYILMSWSNELADVYTLVHELGHAGQALLTQQQQNILVSEPSLYIVEAPSTFNELLLTHSIEQKSTDKRMQRFAYTKMLTNTYYHNFVTHLLEAAFQREVYTLIDAGQGFDGDKLCAIKKSILQRFWGDAVKIDDNAALTWMRQSHYYMGLYSYSYSASLTIATQAFLKLLANPTKGVANWLAFLKLGNQKTPLEAAKVAGVDVSTKKPLEETIAFLDSIVDKIILLTNQLEG</sequence>
<organism evidence="9 10">
    <name type="scientific">Ligilactobacillus ubinensis</name>
    <dbReference type="NCBI Taxonomy" id="2876789"/>
    <lineage>
        <taxon>Bacteria</taxon>
        <taxon>Bacillati</taxon>
        <taxon>Bacillota</taxon>
        <taxon>Bacilli</taxon>
        <taxon>Lactobacillales</taxon>
        <taxon>Lactobacillaceae</taxon>
        <taxon>Ligilactobacillus</taxon>
    </lineage>
</organism>
<dbReference type="PANTHER" id="PTHR11804:SF45">
    <property type="entry name" value="SIMILAR TO OLIGOENDOPEPTIDASE"/>
    <property type="match status" value="1"/>
</dbReference>
<evidence type="ECO:0000256" key="4">
    <source>
        <dbReference type="ARBA" id="ARBA00022833"/>
    </source>
</evidence>
<feature type="domain" description="Peptidase M3A/M3B catalytic" evidence="7">
    <location>
        <begin position="202"/>
        <end position="582"/>
    </location>
</feature>
<evidence type="ECO:0000256" key="6">
    <source>
        <dbReference type="RuleBase" id="RU368091"/>
    </source>
</evidence>
<comment type="similarity">
    <text evidence="6">Belongs to the peptidase M3B family.</text>
</comment>
<dbReference type="RefSeq" id="WP_253361922.1">
    <property type="nucleotide sequence ID" value="NZ_JAIULA010000025.1"/>
</dbReference>
<dbReference type="GO" id="GO:0004222">
    <property type="term" value="F:metalloendopeptidase activity"/>
    <property type="evidence" value="ECO:0007669"/>
    <property type="project" value="UniProtKB-UniRule"/>
</dbReference>
<dbReference type="Proteomes" id="UP001139006">
    <property type="component" value="Unassembled WGS sequence"/>
</dbReference>
<evidence type="ECO:0000313" key="9">
    <source>
        <dbReference type="EMBL" id="MCP0887759.1"/>
    </source>
</evidence>
<dbReference type="InterPro" id="IPR001567">
    <property type="entry name" value="Pept_M3A_M3B_dom"/>
</dbReference>
<evidence type="ECO:0000313" key="10">
    <source>
        <dbReference type="Proteomes" id="UP001139006"/>
    </source>
</evidence>
<evidence type="ECO:0000256" key="1">
    <source>
        <dbReference type="ARBA" id="ARBA00022670"/>
    </source>
</evidence>
<dbReference type="GO" id="GO:0006508">
    <property type="term" value="P:proteolysis"/>
    <property type="evidence" value="ECO:0007669"/>
    <property type="project" value="UniProtKB-KW"/>
</dbReference>
<evidence type="ECO:0000259" key="7">
    <source>
        <dbReference type="Pfam" id="PF01432"/>
    </source>
</evidence>
<keyword evidence="5 6" id="KW-0482">Metalloprotease</keyword>
<keyword evidence="2 6" id="KW-0479">Metal-binding</keyword>
<dbReference type="CDD" id="cd09609">
    <property type="entry name" value="M3B_PepF"/>
    <property type="match status" value="1"/>
</dbReference>
<comment type="caution">
    <text evidence="9">The sequence shown here is derived from an EMBL/GenBank/DDBJ whole genome shotgun (WGS) entry which is preliminary data.</text>
</comment>
<dbReference type="Gene3D" id="1.20.140.70">
    <property type="entry name" value="Oligopeptidase f, N-terminal domain"/>
    <property type="match status" value="1"/>
</dbReference>
<evidence type="ECO:0000256" key="3">
    <source>
        <dbReference type="ARBA" id="ARBA00022801"/>
    </source>
</evidence>
<accession>A0A9X2JMC2</accession>
<evidence type="ECO:0000259" key="8">
    <source>
        <dbReference type="Pfam" id="PF08439"/>
    </source>
</evidence>
<dbReference type="AlphaFoldDB" id="A0A9X2JMC2"/>
<evidence type="ECO:0000256" key="2">
    <source>
        <dbReference type="ARBA" id="ARBA00022723"/>
    </source>
</evidence>
<keyword evidence="10" id="KW-1185">Reference proteome</keyword>
<keyword evidence="4 6" id="KW-0862">Zinc</keyword>
<dbReference type="InterPro" id="IPR004438">
    <property type="entry name" value="Peptidase_M3B"/>
</dbReference>
<dbReference type="GO" id="GO:0006518">
    <property type="term" value="P:peptide metabolic process"/>
    <property type="evidence" value="ECO:0007669"/>
    <property type="project" value="TreeGrafter"/>
</dbReference>
<keyword evidence="1 6" id="KW-0645">Protease</keyword>
<dbReference type="SUPFAM" id="SSF55486">
    <property type="entry name" value="Metalloproteases ('zincins'), catalytic domain"/>
    <property type="match status" value="1"/>
</dbReference>
<dbReference type="Pfam" id="PF01432">
    <property type="entry name" value="Peptidase_M3"/>
    <property type="match status" value="1"/>
</dbReference>
<dbReference type="Pfam" id="PF08439">
    <property type="entry name" value="Peptidase_M3_N"/>
    <property type="match status" value="1"/>
</dbReference>
<dbReference type="PANTHER" id="PTHR11804">
    <property type="entry name" value="PROTEASE M3 THIMET OLIGOPEPTIDASE-RELATED"/>
    <property type="match status" value="1"/>
</dbReference>
<dbReference type="InterPro" id="IPR034009">
    <property type="entry name" value="M3B_PepF_4"/>
</dbReference>
<feature type="domain" description="Oligopeptidase F N-terminal" evidence="8">
    <location>
        <begin position="131"/>
        <end position="179"/>
    </location>
</feature>
<dbReference type="Gene3D" id="1.10.1370.20">
    <property type="entry name" value="Oligoendopeptidase f, C-terminal domain"/>
    <property type="match status" value="1"/>
</dbReference>
<keyword evidence="3 6" id="KW-0378">Hydrolase</keyword>
<dbReference type="InterPro" id="IPR042088">
    <property type="entry name" value="OligoPept_F_C"/>
</dbReference>
<gene>
    <name evidence="9" type="primary">pepF</name>
    <name evidence="9" type="ORF">LB941_10505</name>
</gene>
<dbReference type="InterPro" id="IPR045090">
    <property type="entry name" value="Pept_M3A_M3B"/>
</dbReference>
<dbReference type="NCBIfam" id="TIGR00181">
    <property type="entry name" value="pepF"/>
    <property type="match status" value="1"/>
</dbReference>
<dbReference type="InterPro" id="IPR013647">
    <property type="entry name" value="OligopepF_N_dom"/>
</dbReference>